<evidence type="ECO:0000256" key="1">
    <source>
        <dbReference type="ARBA" id="ARBA00004123"/>
    </source>
</evidence>
<feature type="region of interest" description="Disordered" evidence="6">
    <location>
        <begin position="1"/>
        <end position="38"/>
    </location>
</feature>
<keyword evidence="2" id="KW-0479">Metal-binding</keyword>
<dbReference type="STRING" id="63057.A0A2P5FF45"/>
<dbReference type="SUPFAM" id="SSF140996">
    <property type="entry name" value="Hermes dimerisation domain"/>
    <property type="match status" value="1"/>
</dbReference>
<keyword evidence="8" id="KW-1185">Reference proteome</keyword>
<dbReference type="InParanoid" id="A0A2P5FF45"/>
<evidence type="ECO:0000256" key="6">
    <source>
        <dbReference type="SAM" id="MobiDB-lite"/>
    </source>
</evidence>
<dbReference type="Proteomes" id="UP000237000">
    <property type="component" value="Unassembled WGS sequence"/>
</dbReference>
<keyword evidence="3" id="KW-0863">Zinc-finger</keyword>
<dbReference type="PANTHER" id="PTHR46481">
    <property type="entry name" value="ZINC FINGER BED DOMAIN-CONTAINING PROTEIN 4"/>
    <property type="match status" value="1"/>
</dbReference>
<evidence type="ECO:0000256" key="4">
    <source>
        <dbReference type="ARBA" id="ARBA00022833"/>
    </source>
</evidence>
<name>A0A2P5FF45_TREOI</name>
<keyword evidence="5" id="KW-0539">Nucleus</keyword>
<sequence>MEEVADTPTEIPTQNENPIPTQNETKRASRKRGRPRIVPKKGSSIWEHFTKIEECDPNDPRCLCNYYGNDYACDTKKHGTSSLWHHYRKAGEKSTYKVEEKKQKTLSFEPKKGGKEGEVSLVAVQYNKEACRQAVSRYIMLDELPFRHIEGEWFRQLIRTLQPRFELPSRMTVARDIMKMYYDEINNLKSVIRKERVSITIDT</sequence>
<dbReference type="EMBL" id="JXTC01000039">
    <property type="protein sequence ID" value="PON96394.1"/>
    <property type="molecule type" value="Genomic_DNA"/>
</dbReference>
<feature type="compositionally biased region" description="Polar residues" evidence="6">
    <location>
        <begin position="10"/>
        <end position="23"/>
    </location>
</feature>
<organism evidence="7 8">
    <name type="scientific">Trema orientale</name>
    <name type="common">Charcoal tree</name>
    <name type="synonym">Celtis orientalis</name>
    <dbReference type="NCBI Taxonomy" id="63057"/>
    <lineage>
        <taxon>Eukaryota</taxon>
        <taxon>Viridiplantae</taxon>
        <taxon>Streptophyta</taxon>
        <taxon>Embryophyta</taxon>
        <taxon>Tracheophyta</taxon>
        <taxon>Spermatophyta</taxon>
        <taxon>Magnoliopsida</taxon>
        <taxon>eudicotyledons</taxon>
        <taxon>Gunneridae</taxon>
        <taxon>Pentapetalae</taxon>
        <taxon>rosids</taxon>
        <taxon>fabids</taxon>
        <taxon>Rosales</taxon>
        <taxon>Cannabaceae</taxon>
        <taxon>Trema</taxon>
    </lineage>
</organism>
<dbReference type="GO" id="GO:0005634">
    <property type="term" value="C:nucleus"/>
    <property type="evidence" value="ECO:0007669"/>
    <property type="project" value="UniProtKB-SubCell"/>
</dbReference>
<gene>
    <name evidence="7" type="ORF">TorRG33x02_079830</name>
</gene>
<evidence type="ECO:0000313" key="8">
    <source>
        <dbReference type="Proteomes" id="UP000237000"/>
    </source>
</evidence>
<comment type="caution">
    <text evidence="7">The sequence shown here is derived from an EMBL/GenBank/DDBJ whole genome shotgun (WGS) entry which is preliminary data.</text>
</comment>
<protein>
    <submittedName>
        <fullName evidence="7">Zinc finger, BED-type</fullName>
    </submittedName>
</protein>
<comment type="subcellular location">
    <subcellularLocation>
        <location evidence="1">Nucleus</location>
    </subcellularLocation>
</comment>
<dbReference type="InterPro" id="IPR052035">
    <property type="entry name" value="ZnF_BED_domain_contain"/>
</dbReference>
<feature type="compositionally biased region" description="Basic residues" evidence="6">
    <location>
        <begin position="28"/>
        <end position="38"/>
    </location>
</feature>
<dbReference type="AlphaFoldDB" id="A0A2P5FF45"/>
<accession>A0A2P5FF45</accession>
<evidence type="ECO:0000256" key="3">
    <source>
        <dbReference type="ARBA" id="ARBA00022771"/>
    </source>
</evidence>
<dbReference type="OrthoDB" id="1745426at2759"/>
<evidence type="ECO:0000313" key="7">
    <source>
        <dbReference type="EMBL" id="PON96394.1"/>
    </source>
</evidence>
<evidence type="ECO:0000256" key="2">
    <source>
        <dbReference type="ARBA" id="ARBA00022723"/>
    </source>
</evidence>
<proteinExistence type="predicted"/>
<keyword evidence="4" id="KW-0862">Zinc</keyword>
<evidence type="ECO:0000256" key="5">
    <source>
        <dbReference type="ARBA" id="ARBA00023242"/>
    </source>
</evidence>
<dbReference type="PANTHER" id="PTHR46481:SF10">
    <property type="entry name" value="ZINC FINGER BED DOMAIN-CONTAINING PROTEIN 39"/>
    <property type="match status" value="1"/>
</dbReference>
<dbReference type="GO" id="GO:0008270">
    <property type="term" value="F:zinc ion binding"/>
    <property type="evidence" value="ECO:0007669"/>
    <property type="project" value="UniProtKB-KW"/>
</dbReference>
<reference evidence="8" key="1">
    <citation type="submission" date="2016-06" db="EMBL/GenBank/DDBJ databases">
        <title>Parallel loss of symbiosis genes in relatives of nitrogen-fixing non-legume Parasponia.</title>
        <authorList>
            <person name="Van Velzen R."/>
            <person name="Holmer R."/>
            <person name="Bu F."/>
            <person name="Rutten L."/>
            <person name="Van Zeijl A."/>
            <person name="Liu W."/>
            <person name="Santuari L."/>
            <person name="Cao Q."/>
            <person name="Sharma T."/>
            <person name="Shen D."/>
            <person name="Roswanjaya Y."/>
            <person name="Wardhani T."/>
            <person name="Kalhor M.S."/>
            <person name="Jansen J."/>
            <person name="Van den Hoogen J."/>
            <person name="Gungor B."/>
            <person name="Hartog M."/>
            <person name="Hontelez J."/>
            <person name="Verver J."/>
            <person name="Yang W.-C."/>
            <person name="Schijlen E."/>
            <person name="Repin R."/>
            <person name="Schilthuizen M."/>
            <person name="Schranz E."/>
            <person name="Heidstra R."/>
            <person name="Miyata K."/>
            <person name="Fedorova E."/>
            <person name="Kohlen W."/>
            <person name="Bisseling T."/>
            <person name="Smit S."/>
            <person name="Geurts R."/>
        </authorList>
    </citation>
    <scope>NUCLEOTIDE SEQUENCE [LARGE SCALE GENOMIC DNA]</scope>
    <source>
        <strain evidence="8">cv. RG33-2</strain>
    </source>
</reference>
<dbReference type="SMART" id="SM00614">
    <property type="entry name" value="ZnF_BED"/>
    <property type="match status" value="1"/>
</dbReference>